<evidence type="ECO:0000313" key="7">
    <source>
        <dbReference type="EMBL" id="TCM69810.1"/>
    </source>
</evidence>
<evidence type="ECO:0000313" key="8">
    <source>
        <dbReference type="Proteomes" id="UP000294963"/>
    </source>
</evidence>
<gene>
    <name evidence="7" type="ORF">EC844_10270</name>
</gene>
<evidence type="ECO:0000256" key="1">
    <source>
        <dbReference type="ARBA" id="ARBA00004167"/>
    </source>
</evidence>
<feature type="compositionally biased region" description="Polar residues" evidence="5">
    <location>
        <begin position="195"/>
        <end position="205"/>
    </location>
</feature>
<protein>
    <submittedName>
        <fullName evidence="7">TonB family protein</fullName>
    </submittedName>
</protein>
<dbReference type="GO" id="GO:0016020">
    <property type="term" value="C:membrane"/>
    <property type="evidence" value="ECO:0007669"/>
    <property type="project" value="UniProtKB-SubCell"/>
</dbReference>
<dbReference type="PROSITE" id="PS52015">
    <property type="entry name" value="TONB_CTD"/>
    <property type="match status" value="1"/>
</dbReference>
<evidence type="ECO:0000256" key="5">
    <source>
        <dbReference type="SAM" id="MobiDB-lite"/>
    </source>
</evidence>
<feature type="domain" description="TonB C-terminal" evidence="6">
    <location>
        <begin position="219"/>
        <end position="310"/>
    </location>
</feature>
<dbReference type="Pfam" id="PF03544">
    <property type="entry name" value="TonB_C"/>
    <property type="match status" value="1"/>
</dbReference>
<organism evidence="7 8">
    <name type="scientific">Acinetobacter calcoaceticus</name>
    <dbReference type="NCBI Taxonomy" id="471"/>
    <lineage>
        <taxon>Bacteria</taxon>
        <taxon>Pseudomonadati</taxon>
        <taxon>Pseudomonadota</taxon>
        <taxon>Gammaproteobacteria</taxon>
        <taxon>Moraxellales</taxon>
        <taxon>Moraxellaceae</taxon>
        <taxon>Acinetobacter</taxon>
        <taxon>Acinetobacter calcoaceticus/baumannii complex</taxon>
    </lineage>
</organism>
<feature type="region of interest" description="Disordered" evidence="5">
    <location>
        <begin position="195"/>
        <end position="215"/>
    </location>
</feature>
<dbReference type="InterPro" id="IPR037682">
    <property type="entry name" value="TonB_C"/>
</dbReference>
<keyword evidence="4" id="KW-0472">Membrane</keyword>
<dbReference type="SUPFAM" id="SSF74653">
    <property type="entry name" value="TolA/TonB C-terminal domain"/>
    <property type="match status" value="1"/>
</dbReference>
<dbReference type="AlphaFoldDB" id="A0A4R1Y3V2"/>
<keyword evidence="3" id="KW-1133">Transmembrane helix</keyword>
<proteinExistence type="predicted"/>
<keyword evidence="2" id="KW-0812">Transmembrane</keyword>
<comment type="subcellular location">
    <subcellularLocation>
        <location evidence="1">Membrane</location>
        <topology evidence="1">Single-pass membrane protein</topology>
    </subcellularLocation>
</comment>
<reference evidence="7 8" key="1">
    <citation type="submission" date="2019-03" db="EMBL/GenBank/DDBJ databases">
        <title>Genomic analyses of the natural microbiome of Caenorhabditis elegans.</title>
        <authorList>
            <person name="Samuel B."/>
        </authorList>
    </citation>
    <scope>NUCLEOTIDE SEQUENCE [LARGE SCALE GENOMIC DNA]</scope>
    <source>
        <strain evidence="7 8">JUb89</strain>
    </source>
</reference>
<name>A0A4R1Y3V2_ACICA</name>
<accession>A0A4R1Y3V2</accession>
<sequence>MAKLKRIGATETLAALPQCNDPIAQYNIKEILLERSLQTALQLKLPTATQEFLNTHKSNLQLESIQTQQQSNHRHTTIQCSARISFNIAELDQNNIINSINNVEYSTQSLDLLLKSLAPFNYEIKYQLEPDGTYNIYYIVMNDESFTQNIPYKAMLYQNQTIFDDQKNRQQIHRENKPLAHEGLSPYAFEPENLAYNQTSNPSQSDRLESKKRLPESNTLNAADISWSHRPNFTFDSSELLNKPRSLLLTLQVSEKGEIKSVQIKKSTGLEKLDQKIVNAVMKARFKPYIEDGVARAFTVQLPLELNPKR</sequence>
<evidence type="ECO:0000256" key="4">
    <source>
        <dbReference type="ARBA" id="ARBA00023136"/>
    </source>
</evidence>
<dbReference type="EMBL" id="SLVJ01000002">
    <property type="protein sequence ID" value="TCM69810.1"/>
    <property type="molecule type" value="Genomic_DNA"/>
</dbReference>
<evidence type="ECO:0000259" key="6">
    <source>
        <dbReference type="PROSITE" id="PS52015"/>
    </source>
</evidence>
<dbReference type="GO" id="GO:0055085">
    <property type="term" value="P:transmembrane transport"/>
    <property type="evidence" value="ECO:0007669"/>
    <property type="project" value="InterPro"/>
</dbReference>
<dbReference type="Gene3D" id="3.30.1150.10">
    <property type="match status" value="1"/>
</dbReference>
<dbReference type="InterPro" id="IPR006260">
    <property type="entry name" value="TonB/TolA_C"/>
</dbReference>
<evidence type="ECO:0000256" key="2">
    <source>
        <dbReference type="ARBA" id="ARBA00022692"/>
    </source>
</evidence>
<keyword evidence="8" id="KW-1185">Reference proteome</keyword>
<dbReference type="OrthoDB" id="9792439at2"/>
<dbReference type="NCBIfam" id="TIGR01352">
    <property type="entry name" value="tonB_Cterm"/>
    <property type="match status" value="1"/>
</dbReference>
<dbReference type="Proteomes" id="UP000294963">
    <property type="component" value="Unassembled WGS sequence"/>
</dbReference>
<feature type="compositionally biased region" description="Basic and acidic residues" evidence="5">
    <location>
        <begin position="206"/>
        <end position="215"/>
    </location>
</feature>
<comment type="caution">
    <text evidence="7">The sequence shown here is derived from an EMBL/GenBank/DDBJ whole genome shotgun (WGS) entry which is preliminary data.</text>
</comment>
<evidence type="ECO:0000256" key="3">
    <source>
        <dbReference type="ARBA" id="ARBA00022989"/>
    </source>
</evidence>